<dbReference type="AlphaFoldDB" id="A0A9W9T0N8"/>
<gene>
    <name evidence="2" type="ORF">N7498_005916</name>
</gene>
<name>A0A9W9T0N8_9EURO</name>
<feature type="region of interest" description="Disordered" evidence="1">
    <location>
        <begin position="42"/>
        <end position="62"/>
    </location>
</feature>
<feature type="region of interest" description="Disordered" evidence="1">
    <location>
        <begin position="17"/>
        <end position="36"/>
    </location>
</feature>
<evidence type="ECO:0000256" key="1">
    <source>
        <dbReference type="SAM" id="MobiDB-lite"/>
    </source>
</evidence>
<organism evidence="2 3">
    <name type="scientific">Penicillium cinerascens</name>
    <dbReference type="NCBI Taxonomy" id="70096"/>
    <lineage>
        <taxon>Eukaryota</taxon>
        <taxon>Fungi</taxon>
        <taxon>Dikarya</taxon>
        <taxon>Ascomycota</taxon>
        <taxon>Pezizomycotina</taxon>
        <taxon>Eurotiomycetes</taxon>
        <taxon>Eurotiomycetidae</taxon>
        <taxon>Eurotiales</taxon>
        <taxon>Aspergillaceae</taxon>
        <taxon>Penicillium</taxon>
    </lineage>
</organism>
<accession>A0A9W9T0N8</accession>
<proteinExistence type="predicted"/>
<dbReference type="EMBL" id="JAPQKR010000012">
    <property type="protein sequence ID" value="KAJ5205037.1"/>
    <property type="molecule type" value="Genomic_DNA"/>
</dbReference>
<evidence type="ECO:0000313" key="3">
    <source>
        <dbReference type="Proteomes" id="UP001150904"/>
    </source>
</evidence>
<evidence type="ECO:0000313" key="2">
    <source>
        <dbReference type="EMBL" id="KAJ5205037.1"/>
    </source>
</evidence>
<dbReference type="Proteomes" id="UP001150904">
    <property type="component" value="Unassembled WGS sequence"/>
</dbReference>
<comment type="caution">
    <text evidence="2">The sequence shown here is derived from an EMBL/GenBank/DDBJ whole genome shotgun (WGS) entry which is preliminary data.</text>
</comment>
<reference evidence="2" key="2">
    <citation type="journal article" date="2023" name="IMA Fungus">
        <title>Comparative genomic study of the Penicillium genus elucidates a diverse pangenome and 15 lateral gene transfer events.</title>
        <authorList>
            <person name="Petersen C."/>
            <person name="Sorensen T."/>
            <person name="Nielsen M.R."/>
            <person name="Sondergaard T.E."/>
            <person name="Sorensen J.L."/>
            <person name="Fitzpatrick D.A."/>
            <person name="Frisvad J.C."/>
            <person name="Nielsen K.L."/>
        </authorList>
    </citation>
    <scope>NUCLEOTIDE SEQUENCE</scope>
    <source>
        <strain evidence="2">IBT 15544</strain>
    </source>
</reference>
<keyword evidence="3" id="KW-1185">Reference proteome</keyword>
<dbReference type="RefSeq" id="XP_058309516.1">
    <property type="nucleotide sequence ID" value="XM_058452978.1"/>
</dbReference>
<dbReference type="GeneID" id="83180279"/>
<sequence length="62" mass="6823">MTASLTLAAPAFKGTRETENYKRGAQRGTDLENSKGGYYRKIESEGRGDAGRGVWIENDDRA</sequence>
<reference evidence="2" key="1">
    <citation type="submission" date="2022-12" db="EMBL/GenBank/DDBJ databases">
        <authorList>
            <person name="Petersen C."/>
        </authorList>
    </citation>
    <scope>NUCLEOTIDE SEQUENCE</scope>
    <source>
        <strain evidence="2">IBT 15544</strain>
    </source>
</reference>
<protein>
    <submittedName>
        <fullName evidence="2">Uncharacterized protein</fullName>
    </submittedName>
</protein>